<evidence type="ECO:0000256" key="2">
    <source>
        <dbReference type="ARBA" id="ARBA00022448"/>
    </source>
</evidence>
<evidence type="ECO:0000256" key="1">
    <source>
        <dbReference type="ARBA" id="ARBA00004370"/>
    </source>
</evidence>
<sequence length="87" mass="9448">MTEKLLKVEDLKTWFYVTDGIIKAVDGCSFDINKGEILGLVGESGCGKSVTSRSIMRLVPDPPGKIVSGKVIFDGVDLLSISEKDMR</sequence>
<dbReference type="GO" id="GO:0005524">
    <property type="term" value="F:ATP binding"/>
    <property type="evidence" value="ECO:0007669"/>
    <property type="project" value="InterPro"/>
</dbReference>
<dbReference type="PANTHER" id="PTHR43297:SF2">
    <property type="entry name" value="DIPEPTIDE TRANSPORT ATP-BINDING PROTEIN DPPD"/>
    <property type="match status" value="1"/>
</dbReference>
<dbReference type="GO" id="GO:0016020">
    <property type="term" value="C:membrane"/>
    <property type="evidence" value="ECO:0007669"/>
    <property type="project" value="UniProtKB-SubCell"/>
</dbReference>
<keyword evidence="3" id="KW-1003">Cell membrane</keyword>
<comment type="subcellular location">
    <subcellularLocation>
        <location evidence="1">Membrane</location>
    </subcellularLocation>
</comment>
<dbReference type="EMBL" id="BART01019666">
    <property type="protein sequence ID" value="GAG94725.1"/>
    <property type="molecule type" value="Genomic_DNA"/>
</dbReference>
<feature type="non-terminal residue" evidence="6">
    <location>
        <position position="87"/>
    </location>
</feature>
<keyword evidence="4" id="KW-0472">Membrane</keyword>
<evidence type="ECO:0000256" key="3">
    <source>
        <dbReference type="ARBA" id="ARBA00022475"/>
    </source>
</evidence>
<dbReference type="GO" id="GO:0016887">
    <property type="term" value="F:ATP hydrolysis activity"/>
    <property type="evidence" value="ECO:0007669"/>
    <property type="project" value="InterPro"/>
</dbReference>
<comment type="caution">
    <text evidence="6">The sequence shown here is derived from an EMBL/GenBank/DDBJ whole genome shotgun (WGS) entry which is preliminary data.</text>
</comment>
<evidence type="ECO:0000313" key="6">
    <source>
        <dbReference type="EMBL" id="GAG94725.1"/>
    </source>
</evidence>
<protein>
    <recommendedName>
        <fullName evidence="5">ABC transporter domain-containing protein</fullName>
    </recommendedName>
</protein>
<dbReference type="Gene3D" id="3.40.50.300">
    <property type="entry name" value="P-loop containing nucleotide triphosphate hydrolases"/>
    <property type="match status" value="1"/>
</dbReference>
<keyword evidence="2" id="KW-0813">Transport</keyword>
<reference evidence="6" key="1">
    <citation type="journal article" date="2014" name="Front. Microbiol.">
        <title>High frequency of phylogenetically diverse reductive dehalogenase-homologous genes in deep subseafloor sedimentary metagenomes.</title>
        <authorList>
            <person name="Kawai M."/>
            <person name="Futagami T."/>
            <person name="Toyoda A."/>
            <person name="Takaki Y."/>
            <person name="Nishi S."/>
            <person name="Hori S."/>
            <person name="Arai W."/>
            <person name="Tsubouchi T."/>
            <person name="Morono Y."/>
            <person name="Uchiyama I."/>
            <person name="Ito T."/>
            <person name="Fujiyama A."/>
            <person name="Inagaki F."/>
            <person name="Takami H."/>
        </authorList>
    </citation>
    <scope>NUCLEOTIDE SEQUENCE</scope>
    <source>
        <strain evidence="6">Expedition CK06-06</strain>
    </source>
</reference>
<dbReference type="SUPFAM" id="SSF52540">
    <property type="entry name" value="P-loop containing nucleoside triphosphate hydrolases"/>
    <property type="match status" value="1"/>
</dbReference>
<feature type="domain" description="ABC transporter" evidence="5">
    <location>
        <begin position="26"/>
        <end position="80"/>
    </location>
</feature>
<dbReference type="InterPro" id="IPR003439">
    <property type="entry name" value="ABC_transporter-like_ATP-bd"/>
</dbReference>
<dbReference type="InterPro" id="IPR050388">
    <property type="entry name" value="ABC_Ni/Peptide_Import"/>
</dbReference>
<name>X1BI81_9ZZZZ</name>
<organism evidence="6">
    <name type="scientific">marine sediment metagenome</name>
    <dbReference type="NCBI Taxonomy" id="412755"/>
    <lineage>
        <taxon>unclassified sequences</taxon>
        <taxon>metagenomes</taxon>
        <taxon>ecological metagenomes</taxon>
    </lineage>
</organism>
<accession>X1BI81</accession>
<gene>
    <name evidence="6" type="ORF">S01H4_36744</name>
</gene>
<dbReference type="PANTHER" id="PTHR43297">
    <property type="entry name" value="OLIGOPEPTIDE TRANSPORT ATP-BINDING PROTEIN APPD"/>
    <property type="match status" value="1"/>
</dbReference>
<proteinExistence type="predicted"/>
<dbReference type="InterPro" id="IPR027417">
    <property type="entry name" value="P-loop_NTPase"/>
</dbReference>
<evidence type="ECO:0000256" key="4">
    <source>
        <dbReference type="ARBA" id="ARBA00023136"/>
    </source>
</evidence>
<dbReference type="AlphaFoldDB" id="X1BI81"/>
<evidence type="ECO:0000259" key="5">
    <source>
        <dbReference type="Pfam" id="PF00005"/>
    </source>
</evidence>
<dbReference type="Pfam" id="PF00005">
    <property type="entry name" value="ABC_tran"/>
    <property type="match status" value="1"/>
</dbReference>